<feature type="binding site" evidence="9 11">
    <location>
        <position position="114"/>
    </location>
    <ligand>
        <name>substrate</name>
    </ligand>
</feature>
<evidence type="ECO:0000313" key="18">
    <source>
        <dbReference type="EMBL" id="PMS22255.1"/>
    </source>
</evidence>
<name>A0A2N7VYN7_9BURK</name>
<dbReference type="EC" id="1.2.1.70" evidence="3 9"/>
<dbReference type="InterPro" id="IPR015895">
    <property type="entry name" value="4pyrrol_synth_GluRdtase_N"/>
</dbReference>
<dbReference type="GO" id="GO:0008883">
    <property type="term" value="F:glutamyl-tRNA reductase activity"/>
    <property type="evidence" value="ECO:0007669"/>
    <property type="project" value="UniProtKB-UniRule"/>
</dbReference>
<dbReference type="HAMAP" id="MF_00087">
    <property type="entry name" value="Glu_tRNA_reductase"/>
    <property type="match status" value="1"/>
</dbReference>
<evidence type="ECO:0000256" key="7">
    <source>
        <dbReference type="ARBA" id="ARBA00047464"/>
    </source>
</evidence>
<dbReference type="Pfam" id="PF05201">
    <property type="entry name" value="GlutR_N"/>
    <property type="match status" value="1"/>
</dbReference>
<evidence type="ECO:0000256" key="1">
    <source>
        <dbReference type="ARBA" id="ARBA00005059"/>
    </source>
</evidence>
<dbReference type="PROSITE" id="PS00747">
    <property type="entry name" value="GLUTR"/>
    <property type="match status" value="1"/>
</dbReference>
<dbReference type="InterPro" id="IPR036453">
    <property type="entry name" value="GluRdtase_dimer_dom_sf"/>
</dbReference>
<dbReference type="SUPFAM" id="SSF51735">
    <property type="entry name" value="NAD(P)-binding Rossmann-fold domains"/>
    <property type="match status" value="1"/>
</dbReference>
<evidence type="ECO:0000259" key="16">
    <source>
        <dbReference type="Pfam" id="PF01488"/>
    </source>
</evidence>
<feature type="domain" description="Quinate/shikimate 5-dehydrogenase/glutamyl-tRNA reductase" evidence="16">
    <location>
        <begin position="177"/>
        <end position="310"/>
    </location>
</feature>
<evidence type="ECO:0000259" key="17">
    <source>
        <dbReference type="Pfam" id="PF05201"/>
    </source>
</evidence>
<evidence type="ECO:0000256" key="10">
    <source>
        <dbReference type="PIRSR" id="PIRSR000445-1"/>
    </source>
</evidence>
<dbReference type="InterPro" id="IPR036291">
    <property type="entry name" value="NAD(P)-bd_dom_sf"/>
</dbReference>
<comment type="domain">
    <text evidence="9">Possesses an unusual extended V-shaped dimeric structure with each monomer consisting of three distinct domains arranged along a curved 'spinal' alpha-helix. The N-terminal catalytic domain specifically recognizes the glutamate moiety of the substrate. The second domain is the NADPH-binding domain, and the third C-terminal domain is responsible for dimerization.</text>
</comment>
<dbReference type="SUPFAM" id="SSF69075">
    <property type="entry name" value="Glutamyl tRNA-reductase dimerization domain"/>
    <property type="match status" value="1"/>
</dbReference>
<evidence type="ECO:0000256" key="11">
    <source>
        <dbReference type="PIRSR" id="PIRSR000445-2"/>
    </source>
</evidence>
<keyword evidence="6 9" id="KW-0627">Porphyrin biosynthesis</keyword>
<dbReference type="RefSeq" id="WP_102610988.1">
    <property type="nucleotide sequence ID" value="NZ_CADIKD010000014.1"/>
</dbReference>
<gene>
    <name evidence="9" type="primary">hemA</name>
    <name evidence="18" type="ORF">C0Z19_16860</name>
</gene>
<feature type="binding site" evidence="9 12">
    <location>
        <begin position="194"/>
        <end position="199"/>
    </location>
    <ligand>
        <name>NADP(+)</name>
        <dbReference type="ChEBI" id="CHEBI:58349"/>
    </ligand>
</feature>
<sequence length="434" mass="47324">MQLLTIGINHHTAPVALRERVSFPLEQLKPALDAFQDIWRERAALSAPEAAILSTCNRTELYCATDDRAAREAALQWLSSYHGLSIDELAPHVYALPQSEAVRHAFRVASGLDSMVLGETQILGQMKTAVRSASEAGALGTYLNQLFQRTFAVAKEVRGTTAVGAQSVSMAAAAVRLAQRIFDKISNQRVLFIGAGEMIELCATHFAAQNPRELVIANRTTERGAKLAGRFNGHAMPLSDLPARMHEFDIIVSCTASTLPIIGLGAVERAVKARRRRPIFMVDLAVPRDIEPEVAALQDVFLYTVDDLGAIVREGNASRQAAVAQAETIIESRVQGFMQWLEARSVVPVIRHMHTQADLLRRAELERAMKMLGRGDDPAAVLEAMSQALTNKLIHGPTHALNRAGSDERAKLIDILGGFYGHAKPAEPSDPSDH</sequence>
<dbReference type="FunFam" id="3.40.50.720:FF:000031">
    <property type="entry name" value="Glutamyl-tRNA reductase"/>
    <property type="match status" value="1"/>
</dbReference>
<dbReference type="PIRSF" id="PIRSF000445">
    <property type="entry name" value="4pyrrol_synth_GluRdtase"/>
    <property type="match status" value="1"/>
</dbReference>
<dbReference type="PANTHER" id="PTHR43013:SF1">
    <property type="entry name" value="GLUTAMYL-TRNA REDUCTASE"/>
    <property type="match status" value="1"/>
</dbReference>
<evidence type="ECO:0000256" key="5">
    <source>
        <dbReference type="ARBA" id="ARBA00023002"/>
    </source>
</evidence>
<dbReference type="InterPro" id="IPR006151">
    <property type="entry name" value="Shikm_DH/Glu-tRNA_Rdtase"/>
</dbReference>
<dbReference type="Gene3D" id="3.30.460.30">
    <property type="entry name" value="Glutamyl-tRNA reductase, N-terminal domain"/>
    <property type="match status" value="1"/>
</dbReference>
<dbReference type="InterPro" id="IPR018214">
    <property type="entry name" value="GluRdtase_CS"/>
</dbReference>
<keyword evidence="4 9" id="KW-0521">NADP</keyword>
<comment type="caution">
    <text evidence="18">The sequence shown here is derived from an EMBL/GenBank/DDBJ whole genome shotgun (WGS) entry which is preliminary data.</text>
</comment>
<comment type="miscellaneous">
    <text evidence="9">During catalysis, the active site Cys acts as a nucleophile attacking the alpha-carbonyl group of tRNA-bound glutamate with the formation of a thioester intermediate between enzyme and glutamate, and the concomitant release of tRNA(Glu). The thioester intermediate is finally reduced by direct hydride transfer from NADPH, to form the product GSA.</text>
</comment>
<feature type="active site" description="Nucleophile" evidence="9 10">
    <location>
        <position position="56"/>
    </location>
</feature>
<keyword evidence="5 9" id="KW-0560">Oxidoreductase</keyword>
<feature type="site" description="Important for activity" evidence="9 13">
    <location>
        <position position="104"/>
    </location>
</feature>
<feature type="domain" description="Glutamyl-tRNA reductase N-terminal" evidence="17">
    <location>
        <begin position="6"/>
        <end position="161"/>
    </location>
</feature>
<dbReference type="GO" id="GO:0050661">
    <property type="term" value="F:NADP binding"/>
    <property type="evidence" value="ECO:0007669"/>
    <property type="project" value="InterPro"/>
</dbReference>
<organism evidence="18 19">
    <name type="scientific">Trinickia soli</name>
    <dbReference type="NCBI Taxonomy" id="380675"/>
    <lineage>
        <taxon>Bacteria</taxon>
        <taxon>Pseudomonadati</taxon>
        <taxon>Pseudomonadota</taxon>
        <taxon>Betaproteobacteria</taxon>
        <taxon>Burkholderiales</taxon>
        <taxon>Burkholderiaceae</taxon>
        <taxon>Trinickia</taxon>
    </lineage>
</organism>
<comment type="catalytic activity">
    <reaction evidence="7 9 14">
        <text>(S)-4-amino-5-oxopentanoate + tRNA(Glu) + NADP(+) = L-glutamyl-tRNA(Glu) + NADPH + H(+)</text>
        <dbReference type="Rhea" id="RHEA:12344"/>
        <dbReference type="Rhea" id="RHEA-COMP:9663"/>
        <dbReference type="Rhea" id="RHEA-COMP:9680"/>
        <dbReference type="ChEBI" id="CHEBI:15378"/>
        <dbReference type="ChEBI" id="CHEBI:57501"/>
        <dbReference type="ChEBI" id="CHEBI:57783"/>
        <dbReference type="ChEBI" id="CHEBI:58349"/>
        <dbReference type="ChEBI" id="CHEBI:78442"/>
        <dbReference type="ChEBI" id="CHEBI:78520"/>
        <dbReference type="EC" id="1.2.1.70"/>
    </reaction>
</comment>
<feature type="domain" description="Tetrapyrrole biosynthesis glutamyl-tRNA reductase dimerisation" evidence="15">
    <location>
        <begin position="325"/>
        <end position="416"/>
    </location>
</feature>
<evidence type="ECO:0000259" key="15">
    <source>
        <dbReference type="Pfam" id="PF00745"/>
    </source>
</evidence>
<dbReference type="FunFam" id="3.30.460.30:FF:000001">
    <property type="entry name" value="Glutamyl-tRNA reductase"/>
    <property type="match status" value="1"/>
</dbReference>
<dbReference type="NCBIfam" id="TIGR01035">
    <property type="entry name" value="hemA"/>
    <property type="match status" value="1"/>
</dbReference>
<protein>
    <recommendedName>
        <fullName evidence="8 9">Glutamyl-tRNA reductase</fullName>
        <shortName evidence="9">GluTR</shortName>
        <ecNumber evidence="3 9">1.2.1.70</ecNumber>
    </recommendedName>
</protein>
<dbReference type="InterPro" id="IPR000343">
    <property type="entry name" value="4pyrrol_synth_GluRdtase"/>
</dbReference>
<comment type="function">
    <text evidence="9">Catalyzes the NADPH-dependent reduction of glutamyl-tRNA(Glu) to glutamate 1-semialdehyde (GSA).</text>
</comment>
<feature type="binding site" evidence="9 11">
    <location>
        <begin position="119"/>
        <end position="121"/>
    </location>
    <ligand>
        <name>substrate</name>
    </ligand>
</feature>
<feature type="binding site" evidence="9 11">
    <location>
        <begin position="55"/>
        <end position="58"/>
    </location>
    <ligand>
        <name>substrate</name>
    </ligand>
</feature>
<dbReference type="AlphaFoldDB" id="A0A2N7VYN7"/>
<dbReference type="GO" id="GO:0019353">
    <property type="term" value="P:protoporphyrinogen IX biosynthetic process from glutamate"/>
    <property type="evidence" value="ECO:0007669"/>
    <property type="project" value="TreeGrafter"/>
</dbReference>
<reference evidence="18 19" key="1">
    <citation type="submission" date="2018-01" db="EMBL/GenBank/DDBJ databases">
        <title>Whole genome analyses suggest that Burkholderia sensu lato contains two further novel genera in the rhizoxinica-symbiotica group Mycetohabitans gen. nov., and Trinickia gen. nov.: implications for the evolution of diazotrophy and nodulation in the Burkholderiaceae.</title>
        <authorList>
            <person name="Estrada-de los Santos P."/>
            <person name="Palmer M."/>
            <person name="Chavez-Ramirez B."/>
            <person name="Beukes C."/>
            <person name="Steenkamp E.T."/>
            <person name="Hirsch A.M."/>
            <person name="Manyaka P."/>
            <person name="Maluk M."/>
            <person name="Lafos M."/>
            <person name="Crook M."/>
            <person name="Gross E."/>
            <person name="Simon M.F."/>
            <person name="Bueno dos Reis Junior F."/>
            <person name="Poole P.S."/>
            <person name="Venter S.N."/>
            <person name="James E.K."/>
        </authorList>
    </citation>
    <scope>NUCLEOTIDE SEQUENCE [LARGE SCALE GENOMIC DNA]</scope>
    <source>
        <strain evidence="18 19">GP25-8</strain>
    </source>
</reference>
<keyword evidence="19" id="KW-1185">Reference proteome</keyword>
<feature type="binding site" evidence="9 11">
    <location>
        <position position="125"/>
    </location>
    <ligand>
        <name>substrate</name>
    </ligand>
</feature>
<evidence type="ECO:0000256" key="9">
    <source>
        <dbReference type="HAMAP-Rule" id="MF_00087"/>
    </source>
</evidence>
<dbReference type="UniPathway" id="UPA00251">
    <property type="reaction ID" value="UER00316"/>
</dbReference>
<evidence type="ECO:0000256" key="6">
    <source>
        <dbReference type="ARBA" id="ARBA00023244"/>
    </source>
</evidence>
<evidence type="ECO:0000256" key="2">
    <source>
        <dbReference type="ARBA" id="ARBA00005916"/>
    </source>
</evidence>
<dbReference type="SUPFAM" id="SSF69742">
    <property type="entry name" value="Glutamyl tRNA-reductase catalytic, N-terminal domain"/>
    <property type="match status" value="1"/>
</dbReference>
<dbReference type="InterPro" id="IPR015896">
    <property type="entry name" value="4pyrrol_synth_GluRdtase_dimer"/>
</dbReference>
<dbReference type="Pfam" id="PF00745">
    <property type="entry name" value="GlutR_dimer"/>
    <property type="match status" value="1"/>
</dbReference>
<dbReference type="Pfam" id="PF01488">
    <property type="entry name" value="Shikimate_DH"/>
    <property type="match status" value="1"/>
</dbReference>
<dbReference type="Gene3D" id="3.40.50.720">
    <property type="entry name" value="NAD(P)-binding Rossmann-like Domain"/>
    <property type="match status" value="1"/>
</dbReference>
<evidence type="ECO:0000256" key="12">
    <source>
        <dbReference type="PIRSR" id="PIRSR000445-3"/>
    </source>
</evidence>
<comment type="similarity">
    <text evidence="2 9 14">Belongs to the glutamyl-tRNA reductase family.</text>
</comment>
<dbReference type="EMBL" id="PNYB01000014">
    <property type="protein sequence ID" value="PMS22255.1"/>
    <property type="molecule type" value="Genomic_DNA"/>
</dbReference>
<evidence type="ECO:0000256" key="8">
    <source>
        <dbReference type="ARBA" id="ARBA00068659"/>
    </source>
</evidence>
<evidence type="ECO:0000313" key="19">
    <source>
        <dbReference type="Proteomes" id="UP000235347"/>
    </source>
</evidence>
<comment type="pathway">
    <text evidence="1 9 14">Porphyrin-containing compound metabolism; protoporphyrin-IX biosynthesis; 5-aminolevulinate from L-glutamyl-tRNA(Glu): step 1/2.</text>
</comment>
<accession>A0A2N7VYN7</accession>
<proteinExistence type="inferred from homology"/>
<comment type="subunit">
    <text evidence="9">Homodimer.</text>
</comment>
<dbReference type="CDD" id="cd05213">
    <property type="entry name" value="NAD_bind_Glutamyl_tRNA_reduct"/>
    <property type="match status" value="1"/>
</dbReference>
<dbReference type="InterPro" id="IPR036343">
    <property type="entry name" value="GluRdtase_N_sf"/>
</dbReference>
<dbReference type="Proteomes" id="UP000235347">
    <property type="component" value="Unassembled WGS sequence"/>
</dbReference>
<evidence type="ECO:0000256" key="3">
    <source>
        <dbReference type="ARBA" id="ARBA00012970"/>
    </source>
</evidence>
<evidence type="ECO:0000256" key="14">
    <source>
        <dbReference type="RuleBase" id="RU000584"/>
    </source>
</evidence>
<evidence type="ECO:0000256" key="13">
    <source>
        <dbReference type="PIRSR" id="PIRSR000445-4"/>
    </source>
</evidence>
<evidence type="ECO:0000256" key="4">
    <source>
        <dbReference type="ARBA" id="ARBA00022857"/>
    </source>
</evidence>
<dbReference type="PANTHER" id="PTHR43013">
    <property type="entry name" value="GLUTAMYL-TRNA REDUCTASE"/>
    <property type="match status" value="1"/>
</dbReference>